<gene>
    <name evidence="6" type="ORF">KM92DES2_12130</name>
</gene>
<dbReference type="FunFam" id="3.20.20.10:FF:000018">
    <property type="entry name" value="Pyridoxal phosphate homeostasis protein"/>
    <property type="match status" value="1"/>
</dbReference>
<dbReference type="SUPFAM" id="SSF51419">
    <property type="entry name" value="PLP-binding barrel"/>
    <property type="match status" value="1"/>
</dbReference>
<evidence type="ECO:0000313" key="6">
    <source>
        <dbReference type="EMBL" id="SBW06022.1"/>
    </source>
</evidence>
<dbReference type="InterPro" id="IPR029066">
    <property type="entry name" value="PLP-binding_barrel"/>
</dbReference>
<name>A0A212K300_9BACT</name>
<evidence type="ECO:0000256" key="1">
    <source>
        <dbReference type="ARBA" id="ARBA00022898"/>
    </source>
</evidence>
<dbReference type="PANTHER" id="PTHR10146">
    <property type="entry name" value="PROLINE SYNTHETASE CO-TRANSCRIBED BACTERIAL HOMOLOG PROTEIN"/>
    <property type="match status" value="1"/>
</dbReference>
<feature type="domain" description="Alanine racemase N-terminal" evidence="5">
    <location>
        <begin position="30"/>
        <end position="239"/>
    </location>
</feature>
<dbReference type="PROSITE" id="PS01211">
    <property type="entry name" value="UPF0001"/>
    <property type="match status" value="1"/>
</dbReference>
<sequence>MGDTLLLERYARVLDRIDTACASAGRPRESVRLIAVSKLHPAESLAQVAAAGQIDFGENYVQEALQKRQDLNADPATAAQCAGIRWHMIGHVQSRKAPLVAGAFSLVHTLDSRKLADAFERRLAEGGARQPVLFEVNVGGESQKSGVMSADLPELADYVLEHCPHLEVQGLMCLPPVFDAGDAARPHFARLRELRDTLSTRLGLPLSELSMGMSGDFEGAVAEGATMVRIGTDIFGPRPAKV</sequence>
<keyword evidence="1 2" id="KW-0663">Pyridoxal phosphate</keyword>
<comment type="function">
    <text evidence="2">Pyridoxal 5'-phosphate (PLP)-binding protein, which is involved in PLP homeostasis.</text>
</comment>
<proteinExistence type="inferred from homology"/>
<evidence type="ECO:0000256" key="4">
    <source>
        <dbReference type="RuleBase" id="RU004514"/>
    </source>
</evidence>
<dbReference type="AlphaFoldDB" id="A0A212K300"/>
<comment type="cofactor">
    <cofactor evidence="3">
        <name>pyridoxal 5'-phosphate</name>
        <dbReference type="ChEBI" id="CHEBI:597326"/>
    </cofactor>
</comment>
<evidence type="ECO:0000256" key="2">
    <source>
        <dbReference type="HAMAP-Rule" id="MF_02087"/>
    </source>
</evidence>
<evidence type="ECO:0000256" key="3">
    <source>
        <dbReference type="PIRSR" id="PIRSR004848-1"/>
    </source>
</evidence>
<comment type="similarity">
    <text evidence="2 4">Belongs to the pyridoxal phosphate-binding protein YggS/PROSC family.</text>
</comment>
<dbReference type="NCBIfam" id="TIGR00044">
    <property type="entry name" value="YggS family pyridoxal phosphate-dependent enzyme"/>
    <property type="match status" value="1"/>
</dbReference>
<reference evidence="6" key="1">
    <citation type="submission" date="2016-04" db="EMBL/GenBank/DDBJ databases">
        <authorList>
            <person name="Evans L.H."/>
            <person name="Alamgir A."/>
            <person name="Owens N."/>
            <person name="Weber N.D."/>
            <person name="Virtaneva K."/>
            <person name="Barbian K."/>
            <person name="Babar A."/>
            <person name="Rosenke K."/>
        </authorList>
    </citation>
    <scope>NUCLEOTIDE SEQUENCE</scope>
    <source>
        <strain evidence="6">92-2</strain>
    </source>
</reference>
<dbReference type="EMBL" id="FLUP01000001">
    <property type="protein sequence ID" value="SBW06022.1"/>
    <property type="molecule type" value="Genomic_DNA"/>
</dbReference>
<dbReference type="RefSeq" id="WP_227119455.1">
    <property type="nucleotide sequence ID" value="NZ_CABUEN010000003.1"/>
</dbReference>
<dbReference type="PIRSF" id="PIRSF004848">
    <property type="entry name" value="YBL036c_PLPDEIII"/>
    <property type="match status" value="1"/>
</dbReference>
<dbReference type="InterPro" id="IPR001608">
    <property type="entry name" value="Ala_racemase_N"/>
</dbReference>
<evidence type="ECO:0000259" key="5">
    <source>
        <dbReference type="Pfam" id="PF01168"/>
    </source>
</evidence>
<dbReference type="CDD" id="cd00635">
    <property type="entry name" value="PLPDE_III_YBL036c_like"/>
    <property type="match status" value="1"/>
</dbReference>
<feature type="modified residue" description="N6-(pyridoxal phosphate)lysine" evidence="2 3">
    <location>
        <position position="38"/>
    </location>
</feature>
<dbReference type="InterPro" id="IPR011078">
    <property type="entry name" value="PyrdxlP_homeostasis"/>
</dbReference>
<dbReference type="GO" id="GO:0030170">
    <property type="term" value="F:pyridoxal phosphate binding"/>
    <property type="evidence" value="ECO:0007669"/>
    <property type="project" value="UniProtKB-UniRule"/>
</dbReference>
<accession>A0A212K300</accession>
<dbReference type="HAMAP" id="MF_02087">
    <property type="entry name" value="PLP_homeostasis"/>
    <property type="match status" value="1"/>
</dbReference>
<dbReference type="Gene3D" id="3.20.20.10">
    <property type="entry name" value="Alanine racemase"/>
    <property type="match status" value="1"/>
</dbReference>
<dbReference type="Pfam" id="PF01168">
    <property type="entry name" value="Ala_racemase_N"/>
    <property type="match status" value="1"/>
</dbReference>
<organism evidence="6">
    <name type="scientific">uncultured Desulfovibrio sp</name>
    <dbReference type="NCBI Taxonomy" id="167968"/>
    <lineage>
        <taxon>Bacteria</taxon>
        <taxon>Pseudomonadati</taxon>
        <taxon>Thermodesulfobacteriota</taxon>
        <taxon>Desulfovibrionia</taxon>
        <taxon>Desulfovibrionales</taxon>
        <taxon>Desulfovibrionaceae</taxon>
        <taxon>Desulfovibrio</taxon>
        <taxon>environmental samples</taxon>
    </lineage>
</organism>
<protein>
    <recommendedName>
        <fullName evidence="2">Pyridoxal phosphate homeostasis protein</fullName>
        <shortName evidence="2">PLP homeostasis protein</shortName>
    </recommendedName>
</protein>
<dbReference type="PANTHER" id="PTHR10146:SF14">
    <property type="entry name" value="PYRIDOXAL PHOSPHATE HOMEOSTASIS PROTEIN"/>
    <property type="match status" value="1"/>
</dbReference>